<dbReference type="InterPro" id="IPR000182">
    <property type="entry name" value="GNAT_dom"/>
</dbReference>
<dbReference type="RefSeq" id="WP_324664290.1">
    <property type="nucleotide sequence ID" value="NZ_CP141531.1"/>
</dbReference>
<dbReference type="AlphaFoldDB" id="A0AB38Z864"/>
<dbReference type="SUPFAM" id="SSF55729">
    <property type="entry name" value="Acyl-CoA N-acyltransferases (Nat)"/>
    <property type="match status" value="1"/>
</dbReference>
<sequence>MELRRKGEWVGKLEADFNFPDLMVIEDIEIRNDFQSTDSFMASIMQPKEKRCYRGQGLGTVLLKLAIGTGKKKNLKRICGSIVRKDVDRTPDLIEFYERHGFKKISSYPSCLADAIAYICLDLSSI</sequence>
<evidence type="ECO:0000313" key="3">
    <source>
        <dbReference type="Proteomes" id="UP001327986"/>
    </source>
</evidence>
<dbReference type="Gene3D" id="3.40.630.30">
    <property type="match status" value="1"/>
</dbReference>
<dbReference type="Pfam" id="PF00583">
    <property type="entry name" value="Acetyltransf_1"/>
    <property type="match status" value="1"/>
</dbReference>
<accession>A0AB38Z864</accession>
<evidence type="ECO:0000313" key="2">
    <source>
        <dbReference type="EMBL" id="WRO06737.1"/>
    </source>
</evidence>
<reference evidence="2" key="1">
    <citation type="submission" date="2023-12" db="EMBL/GenBank/DDBJ databases">
        <title>Isolation of organohalide respiring bacteria Dehalococcoides mccartyi strain GPTCE1 in groundwater collected near a chemical plant in Suzhou, China.</title>
        <authorList>
            <person name="Liu G."/>
        </authorList>
    </citation>
    <scope>NUCLEOTIDE SEQUENCE</scope>
    <source>
        <strain evidence="2">GPTCE1</strain>
    </source>
</reference>
<protein>
    <submittedName>
        <fullName evidence="2">GNAT family N-acetyltransferase</fullName>
    </submittedName>
</protein>
<dbReference type="Proteomes" id="UP001327986">
    <property type="component" value="Chromosome"/>
</dbReference>
<organism evidence="2 3">
    <name type="scientific">Dehalococcoides mccartyi</name>
    <dbReference type="NCBI Taxonomy" id="61435"/>
    <lineage>
        <taxon>Bacteria</taxon>
        <taxon>Bacillati</taxon>
        <taxon>Chloroflexota</taxon>
        <taxon>Dehalococcoidia</taxon>
        <taxon>Dehalococcoidales</taxon>
        <taxon>Dehalococcoidaceae</taxon>
        <taxon>Dehalococcoides</taxon>
    </lineage>
</organism>
<proteinExistence type="predicted"/>
<name>A0AB38Z864_9CHLR</name>
<feature type="domain" description="N-acetyltransferase" evidence="1">
    <location>
        <begin position="53"/>
        <end position="123"/>
    </location>
</feature>
<dbReference type="EMBL" id="CP141531">
    <property type="protein sequence ID" value="WRO06737.1"/>
    <property type="molecule type" value="Genomic_DNA"/>
</dbReference>
<dbReference type="InterPro" id="IPR016181">
    <property type="entry name" value="Acyl_CoA_acyltransferase"/>
</dbReference>
<dbReference type="PROSITE" id="PS51186">
    <property type="entry name" value="GNAT"/>
    <property type="match status" value="1"/>
</dbReference>
<dbReference type="GO" id="GO:0016747">
    <property type="term" value="F:acyltransferase activity, transferring groups other than amino-acyl groups"/>
    <property type="evidence" value="ECO:0007669"/>
    <property type="project" value="InterPro"/>
</dbReference>
<evidence type="ECO:0000259" key="1">
    <source>
        <dbReference type="PROSITE" id="PS51186"/>
    </source>
</evidence>
<gene>
    <name evidence="2" type="ORF">VLL09_04930</name>
</gene>